<proteinExistence type="predicted"/>
<feature type="transmembrane region" description="Helical" evidence="1">
    <location>
        <begin position="6"/>
        <end position="29"/>
    </location>
</feature>
<reference evidence="2" key="1">
    <citation type="journal article" date="2014" name="Int. J. Syst. Evol. Microbiol.">
        <title>Complete genome sequence of Corynebacterium casei LMG S-19264T (=DSM 44701T), isolated from a smear-ripened cheese.</title>
        <authorList>
            <consortium name="US DOE Joint Genome Institute (JGI-PGF)"/>
            <person name="Walter F."/>
            <person name="Albersmeier A."/>
            <person name="Kalinowski J."/>
            <person name="Ruckert C."/>
        </authorList>
    </citation>
    <scope>NUCLEOTIDE SEQUENCE</scope>
    <source>
        <strain evidence="2">JCM 4122</strain>
    </source>
</reference>
<protein>
    <submittedName>
        <fullName evidence="2">Uncharacterized protein</fullName>
    </submittedName>
</protein>
<accession>A0A919EMB6</accession>
<reference evidence="2" key="2">
    <citation type="submission" date="2020-09" db="EMBL/GenBank/DDBJ databases">
        <authorList>
            <person name="Sun Q."/>
            <person name="Ohkuma M."/>
        </authorList>
    </citation>
    <scope>NUCLEOTIDE SEQUENCE</scope>
    <source>
        <strain evidence="2">JCM 4122</strain>
    </source>
</reference>
<name>A0A919EMB6_STRFL</name>
<keyword evidence="1" id="KW-1133">Transmembrane helix</keyword>
<evidence type="ECO:0000313" key="3">
    <source>
        <dbReference type="Proteomes" id="UP000632849"/>
    </source>
</evidence>
<keyword evidence="1" id="KW-0812">Transmembrane</keyword>
<comment type="caution">
    <text evidence="2">The sequence shown here is derived from an EMBL/GenBank/DDBJ whole genome shotgun (WGS) entry which is preliminary data.</text>
</comment>
<sequence>MLHISLALVVGIGFVLFGAAVVAAGAFALARWEGQPVPASVRWGFAAFAGALTLGILVLTLITGAAG</sequence>
<dbReference type="AlphaFoldDB" id="A0A919EMB6"/>
<dbReference type="EMBL" id="BNBE01000001">
    <property type="protein sequence ID" value="GHF99577.1"/>
    <property type="molecule type" value="Genomic_DNA"/>
</dbReference>
<keyword evidence="3" id="KW-1185">Reference proteome</keyword>
<dbReference type="Proteomes" id="UP000632849">
    <property type="component" value="Unassembled WGS sequence"/>
</dbReference>
<evidence type="ECO:0000313" key="2">
    <source>
        <dbReference type="EMBL" id="GHF99577.1"/>
    </source>
</evidence>
<keyword evidence="1" id="KW-0472">Membrane</keyword>
<organism evidence="2 3">
    <name type="scientific">Streptomyces filamentosus</name>
    <name type="common">Streptomyces roseosporus</name>
    <dbReference type="NCBI Taxonomy" id="67294"/>
    <lineage>
        <taxon>Bacteria</taxon>
        <taxon>Bacillati</taxon>
        <taxon>Actinomycetota</taxon>
        <taxon>Actinomycetes</taxon>
        <taxon>Kitasatosporales</taxon>
        <taxon>Streptomycetaceae</taxon>
        <taxon>Streptomyces</taxon>
    </lineage>
</organism>
<gene>
    <name evidence="2" type="ORF">GCM10017667_33180</name>
</gene>
<evidence type="ECO:0000256" key="1">
    <source>
        <dbReference type="SAM" id="Phobius"/>
    </source>
</evidence>
<dbReference type="RefSeq" id="WP_190041874.1">
    <property type="nucleotide sequence ID" value="NZ_BNBE01000001.1"/>
</dbReference>
<feature type="transmembrane region" description="Helical" evidence="1">
    <location>
        <begin position="41"/>
        <end position="66"/>
    </location>
</feature>